<evidence type="ECO:0000313" key="6">
    <source>
        <dbReference type="Proteomes" id="UP000054498"/>
    </source>
</evidence>
<dbReference type="PRINTS" id="PR00131">
    <property type="entry name" value="GLHYDRLASE1"/>
</dbReference>
<dbReference type="Pfam" id="PF00232">
    <property type="entry name" value="Glyco_hydro_1"/>
    <property type="match status" value="1"/>
</dbReference>
<dbReference type="PANTHER" id="PTHR10353">
    <property type="entry name" value="GLYCOSYL HYDROLASE"/>
    <property type="match status" value="1"/>
</dbReference>
<keyword evidence="6" id="KW-1185">Reference proteome</keyword>
<dbReference type="KEGG" id="mng:MNEG_10919"/>
<evidence type="ECO:0000313" key="5">
    <source>
        <dbReference type="EMBL" id="KIY97045.1"/>
    </source>
</evidence>
<dbReference type="PANTHER" id="PTHR10353:SF36">
    <property type="entry name" value="LP05116P"/>
    <property type="match status" value="1"/>
</dbReference>
<sequence length="71" mass="8203">MQNARAKSAGVKVTAYYAWSLLDNWEWKEGFSTKFGIVNVDFKNKALPRKPKDSAKWLKEYVFTKSTKKLG</sequence>
<accession>A0A0D2MR16</accession>
<organism evidence="5 6">
    <name type="scientific">Monoraphidium neglectum</name>
    <dbReference type="NCBI Taxonomy" id="145388"/>
    <lineage>
        <taxon>Eukaryota</taxon>
        <taxon>Viridiplantae</taxon>
        <taxon>Chlorophyta</taxon>
        <taxon>core chlorophytes</taxon>
        <taxon>Chlorophyceae</taxon>
        <taxon>CS clade</taxon>
        <taxon>Sphaeropleales</taxon>
        <taxon>Selenastraceae</taxon>
        <taxon>Monoraphidium</taxon>
    </lineage>
</organism>
<reference evidence="5 6" key="1">
    <citation type="journal article" date="2013" name="BMC Genomics">
        <title>Reconstruction of the lipid metabolism for the microalga Monoraphidium neglectum from its genome sequence reveals characteristics suitable for biofuel production.</title>
        <authorList>
            <person name="Bogen C."/>
            <person name="Al-Dilaimi A."/>
            <person name="Albersmeier A."/>
            <person name="Wichmann J."/>
            <person name="Grundmann M."/>
            <person name="Rupp O."/>
            <person name="Lauersen K.J."/>
            <person name="Blifernez-Klassen O."/>
            <person name="Kalinowski J."/>
            <person name="Goesmann A."/>
            <person name="Mussgnug J.H."/>
            <person name="Kruse O."/>
        </authorList>
    </citation>
    <scope>NUCLEOTIDE SEQUENCE [LARGE SCALE GENOMIC DNA]</scope>
    <source>
        <strain evidence="5 6">SAG 48.87</strain>
    </source>
</reference>
<comment type="similarity">
    <text evidence="1 4">Belongs to the glycosyl hydrolase 1 family.</text>
</comment>
<dbReference type="EMBL" id="KK102733">
    <property type="protein sequence ID" value="KIY97045.1"/>
    <property type="molecule type" value="Genomic_DNA"/>
</dbReference>
<keyword evidence="3" id="KW-0326">Glycosidase</keyword>
<dbReference type="GeneID" id="25728129"/>
<gene>
    <name evidence="5" type="ORF">MNEG_10919</name>
</gene>
<dbReference type="RefSeq" id="XP_013896065.1">
    <property type="nucleotide sequence ID" value="XM_014040611.1"/>
</dbReference>
<evidence type="ECO:0008006" key="7">
    <source>
        <dbReference type="Google" id="ProtNLM"/>
    </source>
</evidence>
<dbReference type="STRING" id="145388.A0A0D2MR16"/>
<dbReference type="GO" id="GO:0008422">
    <property type="term" value="F:beta-glucosidase activity"/>
    <property type="evidence" value="ECO:0007669"/>
    <property type="project" value="TreeGrafter"/>
</dbReference>
<protein>
    <recommendedName>
        <fullName evidence="7">Beta-glucosidase</fullName>
    </recommendedName>
</protein>
<name>A0A0D2MR16_9CHLO</name>
<dbReference type="InterPro" id="IPR017853">
    <property type="entry name" value="GH"/>
</dbReference>
<dbReference type="SUPFAM" id="SSF51445">
    <property type="entry name" value="(Trans)glycosidases"/>
    <property type="match status" value="1"/>
</dbReference>
<dbReference type="AlphaFoldDB" id="A0A0D2MR16"/>
<dbReference type="Gene3D" id="3.20.20.80">
    <property type="entry name" value="Glycosidases"/>
    <property type="match status" value="1"/>
</dbReference>
<keyword evidence="2" id="KW-0378">Hydrolase</keyword>
<evidence type="ECO:0000256" key="2">
    <source>
        <dbReference type="ARBA" id="ARBA00022801"/>
    </source>
</evidence>
<evidence type="ECO:0000256" key="1">
    <source>
        <dbReference type="ARBA" id="ARBA00010838"/>
    </source>
</evidence>
<dbReference type="Proteomes" id="UP000054498">
    <property type="component" value="Unassembled WGS sequence"/>
</dbReference>
<evidence type="ECO:0000256" key="4">
    <source>
        <dbReference type="RuleBase" id="RU003690"/>
    </source>
</evidence>
<dbReference type="OrthoDB" id="65569at2759"/>
<dbReference type="InterPro" id="IPR001360">
    <property type="entry name" value="Glyco_hydro_1"/>
</dbReference>
<dbReference type="GO" id="GO:0005975">
    <property type="term" value="P:carbohydrate metabolic process"/>
    <property type="evidence" value="ECO:0007669"/>
    <property type="project" value="InterPro"/>
</dbReference>
<proteinExistence type="inferred from homology"/>
<evidence type="ECO:0000256" key="3">
    <source>
        <dbReference type="ARBA" id="ARBA00023295"/>
    </source>
</evidence>